<evidence type="ECO:0000313" key="3">
    <source>
        <dbReference type="Proteomes" id="UP000034325"/>
    </source>
</evidence>
<reference evidence="2 3" key="1">
    <citation type="journal article" date="2015" name="Nature">
        <title>rRNA introns, odd ribosomes, and small enigmatic genomes across a large radiation of phyla.</title>
        <authorList>
            <person name="Brown C.T."/>
            <person name="Hug L.A."/>
            <person name="Thomas B.C."/>
            <person name="Sharon I."/>
            <person name="Castelle C.J."/>
            <person name="Singh A."/>
            <person name="Wilkins M.J."/>
            <person name="Williams K.H."/>
            <person name="Banfield J.F."/>
        </authorList>
    </citation>
    <scope>NUCLEOTIDE SEQUENCE [LARGE SCALE GENOMIC DNA]</scope>
</reference>
<keyword evidence="1" id="KW-0472">Membrane</keyword>
<dbReference type="Proteomes" id="UP000034325">
    <property type="component" value="Unassembled WGS sequence"/>
</dbReference>
<keyword evidence="1" id="KW-1133">Transmembrane helix</keyword>
<organism evidence="2 3">
    <name type="scientific">Candidatus Woesebacteria bacterium GW2011_GWA1_39_12</name>
    <dbReference type="NCBI Taxonomy" id="1618549"/>
    <lineage>
        <taxon>Bacteria</taxon>
        <taxon>Candidatus Woeseibacteriota</taxon>
    </lineage>
</organism>
<sequence>MTNKNKSRFLPAILLLAVVALLVIILIPRLINQSKVAPTLSTDAKATRIAQLVEAMNTNKNAESQAHKDAYKEYCQLTARPEDQRAKAVANIKEFLGDKSVAVDFICSTFEGTDYNNPKNEHYNAKLGGFTIDPKTNYIVSVRAEAWEGSRWGTNSDGSRWFDPQAEYDYTPRYTQAQAQKVAEKFIEDHKNILGVDLTSLKLDPEMTNIKDGGGSKINYFFGWRNSTGGSLSLTITNGGQVIVYSNELNGQAPK</sequence>
<feature type="transmembrane region" description="Helical" evidence="1">
    <location>
        <begin position="12"/>
        <end position="31"/>
    </location>
</feature>
<proteinExistence type="predicted"/>
<protein>
    <submittedName>
        <fullName evidence="2">Uncharacterized protein</fullName>
    </submittedName>
</protein>
<evidence type="ECO:0000313" key="2">
    <source>
        <dbReference type="EMBL" id="KKQ98033.1"/>
    </source>
</evidence>
<comment type="caution">
    <text evidence="2">The sequence shown here is derived from an EMBL/GenBank/DDBJ whole genome shotgun (WGS) entry which is preliminary data.</text>
</comment>
<evidence type="ECO:0000256" key="1">
    <source>
        <dbReference type="SAM" id="Phobius"/>
    </source>
</evidence>
<keyword evidence="1" id="KW-0812">Transmembrane</keyword>
<dbReference type="AlphaFoldDB" id="A0A0G0M1F2"/>
<accession>A0A0G0M1F2</accession>
<gene>
    <name evidence="2" type="ORF">UT23_C0006G0074</name>
</gene>
<dbReference type="EMBL" id="LBWA01000006">
    <property type="protein sequence ID" value="KKQ98033.1"/>
    <property type="molecule type" value="Genomic_DNA"/>
</dbReference>
<name>A0A0G0M1F2_9BACT</name>